<dbReference type="SUPFAM" id="SSF56601">
    <property type="entry name" value="beta-lactamase/transpeptidase-like"/>
    <property type="match status" value="1"/>
</dbReference>
<name>A0A0N4ZAU8_PARTI</name>
<dbReference type="InterPro" id="IPR052907">
    <property type="entry name" value="Beta-lactamase/esterase"/>
</dbReference>
<evidence type="ECO:0000256" key="1">
    <source>
        <dbReference type="SAM" id="SignalP"/>
    </source>
</evidence>
<keyword evidence="3" id="KW-1185">Reference proteome</keyword>
<dbReference type="Pfam" id="PF00144">
    <property type="entry name" value="Beta-lactamase"/>
    <property type="match status" value="1"/>
</dbReference>
<reference evidence="4" key="1">
    <citation type="submission" date="2017-02" db="UniProtKB">
        <authorList>
            <consortium name="WormBaseParasite"/>
        </authorList>
    </citation>
    <scope>IDENTIFICATION</scope>
</reference>
<feature type="domain" description="Beta-lactamase-related" evidence="2">
    <location>
        <begin position="55"/>
        <end position="398"/>
    </location>
</feature>
<proteinExistence type="predicted"/>
<evidence type="ECO:0000313" key="4">
    <source>
        <dbReference type="WBParaSite" id="PTRK_0000466200.1"/>
    </source>
</evidence>
<dbReference type="WBParaSite" id="PTRK_0000466200.1">
    <property type="protein sequence ID" value="PTRK_0000466200.1"/>
    <property type="gene ID" value="PTRK_0000466200"/>
</dbReference>
<accession>A0A0N4ZAU8</accession>
<dbReference type="InterPro" id="IPR001466">
    <property type="entry name" value="Beta-lactam-related"/>
</dbReference>
<evidence type="ECO:0000259" key="2">
    <source>
        <dbReference type="Pfam" id="PF00144"/>
    </source>
</evidence>
<dbReference type="PANTHER" id="PTHR43319:SF3">
    <property type="entry name" value="BETA-LACTAMASE-RELATED DOMAIN-CONTAINING PROTEIN"/>
    <property type="match status" value="1"/>
</dbReference>
<dbReference type="PANTHER" id="PTHR43319">
    <property type="entry name" value="BETA-LACTAMASE-RELATED"/>
    <property type="match status" value="1"/>
</dbReference>
<dbReference type="Gene3D" id="3.40.710.10">
    <property type="entry name" value="DD-peptidase/beta-lactamase superfamily"/>
    <property type="match status" value="1"/>
</dbReference>
<dbReference type="Proteomes" id="UP000038045">
    <property type="component" value="Unplaced"/>
</dbReference>
<dbReference type="STRING" id="131310.A0A0N4ZAU8"/>
<keyword evidence="1" id="KW-0732">Signal</keyword>
<feature type="signal peptide" evidence="1">
    <location>
        <begin position="1"/>
        <end position="18"/>
    </location>
</feature>
<organism evidence="3 4">
    <name type="scientific">Parastrongyloides trichosuri</name>
    <name type="common">Possum-specific nematode worm</name>
    <dbReference type="NCBI Taxonomy" id="131310"/>
    <lineage>
        <taxon>Eukaryota</taxon>
        <taxon>Metazoa</taxon>
        <taxon>Ecdysozoa</taxon>
        <taxon>Nematoda</taxon>
        <taxon>Chromadorea</taxon>
        <taxon>Rhabditida</taxon>
        <taxon>Tylenchina</taxon>
        <taxon>Panagrolaimomorpha</taxon>
        <taxon>Strongyloidoidea</taxon>
        <taxon>Strongyloididae</taxon>
        <taxon>Parastrongyloides</taxon>
    </lineage>
</organism>
<protein>
    <submittedName>
        <fullName evidence="4">Beta-lactamase domain-containing protein</fullName>
    </submittedName>
</protein>
<evidence type="ECO:0000313" key="3">
    <source>
        <dbReference type="Proteomes" id="UP000038045"/>
    </source>
</evidence>
<dbReference type="AlphaFoldDB" id="A0A0N4ZAU8"/>
<feature type="chain" id="PRO_5005891503" evidence="1">
    <location>
        <begin position="19"/>
        <end position="422"/>
    </location>
</feature>
<dbReference type="InterPro" id="IPR012338">
    <property type="entry name" value="Beta-lactam/transpept-like"/>
</dbReference>
<sequence>MISNTFRTKLLFFATVIGILLKLYIKNPNPAEDVKGYTSDELKNIPQHFKKLLYTEREGVSLTVYFKNRLLLHLYGGYADKESNRLWENDTHTVVFSLTKAVTSMIISKLVSEGKLSYDTKITDIWSGYKKENKGNTTLRHILDHEAGLISFGSSLTIDDMNDDEKMIKVIEDAKPFWPVGSAIGYHAITRGFILNQIVRKVTGKSIGNYLKEEISPNVENKDFYIGLPKDKEENVARVVNPHMIESIYDWACRPLAFIKVLYNYFKYNRISDVASNYPEPLAIMKNFMPYNNPKVHRLEIPSAGGIGSSSGLGSLMSYFITSNVLSPEVKKTISNPLSYKDDMVLVNKIYRGYGFSYDKHPLNSEKFIISFLANGMQVLDIDIENEIVICLVRNGLRPGIQGHAQYLTIRQEIFKSLSEYI</sequence>